<dbReference type="GO" id="GO:0008750">
    <property type="term" value="F:proton-translocating NAD(P)+ transhydrogenase activity"/>
    <property type="evidence" value="ECO:0007669"/>
    <property type="project" value="UniProtKB-EC"/>
</dbReference>
<evidence type="ECO:0000256" key="3">
    <source>
        <dbReference type="ARBA" id="ARBA00022741"/>
    </source>
</evidence>
<evidence type="ECO:0000256" key="5">
    <source>
        <dbReference type="ARBA" id="ARBA00022967"/>
    </source>
</evidence>
<organism evidence="13 14">
    <name type="scientific">Mycobacterium mantenii</name>
    <dbReference type="NCBI Taxonomy" id="560555"/>
    <lineage>
        <taxon>Bacteria</taxon>
        <taxon>Bacillati</taxon>
        <taxon>Actinomycetota</taxon>
        <taxon>Actinomycetes</taxon>
        <taxon>Mycobacteriales</taxon>
        <taxon>Mycobacteriaceae</taxon>
        <taxon>Mycobacterium</taxon>
        <taxon>Mycobacterium avium complex (MAC)</taxon>
    </lineage>
</organism>
<feature type="domain" description="Alanine dehydrogenase/pyridine nucleotide transhydrogenase N-terminal" evidence="12">
    <location>
        <begin position="12"/>
        <end position="142"/>
    </location>
</feature>
<dbReference type="GO" id="GO:0050661">
    <property type="term" value="F:NADP binding"/>
    <property type="evidence" value="ECO:0007669"/>
    <property type="project" value="TreeGrafter"/>
</dbReference>
<evidence type="ECO:0000313" key="13">
    <source>
        <dbReference type="EMBL" id="OBH65365.1"/>
    </source>
</evidence>
<dbReference type="GO" id="GO:0005886">
    <property type="term" value="C:plasma membrane"/>
    <property type="evidence" value="ECO:0007669"/>
    <property type="project" value="TreeGrafter"/>
</dbReference>
<dbReference type="Pfam" id="PF01262">
    <property type="entry name" value="AlaDh_PNT_C"/>
    <property type="match status" value="1"/>
</dbReference>
<evidence type="ECO:0000256" key="6">
    <source>
        <dbReference type="ARBA" id="ARBA00023027"/>
    </source>
</evidence>
<keyword evidence="6" id="KW-0520">NAD</keyword>
<evidence type="ECO:0000256" key="10">
    <source>
        <dbReference type="ARBA" id="ARBA00084087"/>
    </source>
</evidence>
<evidence type="ECO:0000256" key="9">
    <source>
        <dbReference type="ARBA" id="ARBA00076996"/>
    </source>
</evidence>
<dbReference type="SUPFAM" id="SSF51735">
    <property type="entry name" value="NAD(P)-binding Rossmann-fold domains"/>
    <property type="match status" value="1"/>
</dbReference>
<dbReference type="AlphaFoldDB" id="A0A1A2SMR5"/>
<dbReference type="OrthoDB" id="9804592at2"/>
<comment type="caution">
    <text evidence="13">The sequence shown here is derived from an EMBL/GenBank/DDBJ whole genome shotgun (WGS) entry which is preliminary data.</text>
</comment>
<evidence type="ECO:0000313" key="14">
    <source>
        <dbReference type="Proteomes" id="UP000092389"/>
    </source>
</evidence>
<evidence type="ECO:0000256" key="4">
    <source>
        <dbReference type="ARBA" id="ARBA00022857"/>
    </source>
</evidence>
<dbReference type="CDD" id="cd05304">
    <property type="entry name" value="Rubrum_tdh"/>
    <property type="match status" value="1"/>
</dbReference>
<evidence type="ECO:0000259" key="11">
    <source>
        <dbReference type="SMART" id="SM01002"/>
    </source>
</evidence>
<comment type="function">
    <text evidence="1">The transhydrogenation between NADH and NADP is coupled to respiration and ATP hydrolysis and functions as a proton pump across the membrane.</text>
</comment>
<dbReference type="NCBIfam" id="NF006942">
    <property type="entry name" value="PRK09424.1"/>
    <property type="match status" value="1"/>
</dbReference>
<evidence type="ECO:0000256" key="1">
    <source>
        <dbReference type="ARBA" id="ARBA00003943"/>
    </source>
</evidence>
<dbReference type="EMBL" id="LZJU01000214">
    <property type="protein sequence ID" value="OBH65365.1"/>
    <property type="molecule type" value="Genomic_DNA"/>
</dbReference>
<dbReference type="InterPro" id="IPR007886">
    <property type="entry name" value="AlaDH/PNT_N"/>
</dbReference>
<dbReference type="SUPFAM" id="SSF52283">
    <property type="entry name" value="Formate/glycerate dehydrogenase catalytic domain-like"/>
    <property type="match status" value="1"/>
</dbReference>
<dbReference type="GO" id="GO:0006740">
    <property type="term" value="P:NADPH regeneration"/>
    <property type="evidence" value="ECO:0007669"/>
    <property type="project" value="TreeGrafter"/>
</dbReference>
<name>A0A1A2SMR5_MYCNT</name>
<gene>
    <name evidence="13" type="ORF">A5683_12550</name>
</gene>
<sequence length="377" mass="38853">MTDAQTHAVKVGVVAESGADERRVALVPKAVASLVSNGVAVVVESGAGERALLPDALYTEAGATIGDAWAAEVVVKVAPPTQAEVAKLRSGQTLIGFLAPRNAENSIGALKQGGVQAFALEAIPRISRAQAMDALSSQGNVSGYKAVLLAASESTRFFPMLTTAAGTVKPATVLVLGVGVAGLQALATAKRLGARTTGYDVRPEVADQVRSVGAQWLDIGIDASGEGGYARELTDEERAQQQKALEDAIAGFDVVITTALVPGRPAPRLVTAAAVEAMKPGSVVVDLAGETGGNCELTEPGRTVVKHDVTIASPLNLPATMPEHASELYSKNITALLDLLLTDGKLAPDFDDEVIADSCVTRAGDDAERSDAEERRG</sequence>
<evidence type="ECO:0000256" key="2">
    <source>
        <dbReference type="ARBA" id="ARBA00012943"/>
    </source>
</evidence>
<dbReference type="EC" id="7.1.1.1" evidence="2"/>
<proteinExistence type="predicted"/>
<evidence type="ECO:0000259" key="12">
    <source>
        <dbReference type="SMART" id="SM01003"/>
    </source>
</evidence>
<keyword evidence="5" id="KW-1278">Translocase</keyword>
<reference evidence="13 14" key="1">
    <citation type="submission" date="2016-06" db="EMBL/GenBank/DDBJ databases">
        <authorList>
            <person name="Kjaerup R.B."/>
            <person name="Dalgaard T.S."/>
            <person name="Juul-Madsen H.R."/>
        </authorList>
    </citation>
    <scope>NUCLEOTIDE SEQUENCE [LARGE SCALE GENOMIC DNA]</scope>
    <source>
        <strain evidence="13 14">E152</strain>
    </source>
</reference>
<protein>
    <recommendedName>
        <fullName evidence="8">NAD(P) transhydrogenase subunit alpha part 1</fullName>
        <ecNumber evidence="2">7.1.1.1</ecNumber>
    </recommendedName>
    <alternativeName>
        <fullName evidence="10">Nicotinamide nucleotide transhydrogenase subunit alpha 1</fullName>
    </alternativeName>
    <alternativeName>
        <fullName evidence="9">Pyridine nucleotide transhydrogenase subunit alpha 1</fullName>
    </alternativeName>
</protein>
<evidence type="ECO:0000256" key="8">
    <source>
        <dbReference type="ARBA" id="ARBA00071353"/>
    </source>
</evidence>
<dbReference type="RefSeq" id="WP_067914736.1">
    <property type="nucleotide sequence ID" value="NZ_LZJP01000130.1"/>
</dbReference>
<dbReference type="Proteomes" id="UP000092389">
    <property type="component" value="Unassembled WGS sequence"/>
</dbReference>
<dbReference type="InterPro" id="IPR036291">
    <property type="entry name" value="NAD(P)-bd_dom_sf"/>
</dbReference>
<dbReference type="FunFam" id="3.40.50.720:FF:000188">
    <property type="entry name" value="NAD(P) transhydrogenase alpha subunit 1"/>
    <property type="match status" value="1"/>
</dbReference>
<evidence type="ECO:0000256" key="7">
    <source>
        <dbReference type="ARBA" id="ARBA00048202"/>
    </source>
</evidence>
<feature type="domain" description="Alanine dehydrogenase/pyridine nucleotide transhydrogenase NAD(H)-binding" evidence="11">
    <location>
        <begin position="151"/>
        <end position="313"/>
    </location>
</feature>
<dbReference type="InterPro" id="IPR007698">
    <property type="entry name" value="AlaDH/PNT_NAD(H)-bd"/>
</dbReference>
<accession>A0A1A2SMR5</accession>
<keyword evidence="4" id="KW-0521">NADP</keyword>
<dbReference type="SMART" id="SM01003">
    <property type="entry name" value="AlaDh_PNT_N"/>
    <property type="match status" value="1"/>
</dbReference>
<keyword evidence="3" id="KW-0547">Nucleotide-binding</keyword>
<dbReference type="PANTHER" id="PTHR10160">
    <property type="entry name" value="NAD(P) TRANSHYDROGENASE"/>
    <property type="match status" value="1"/>
</dbReference>
<dbReference type="PANTHER" id="PTHR10160:SF19">
    <property type="entry name" value="PROTON-TRANSLOCATING NAD(P)(+) TRANSHYDROGENASE"/>
    <property type="match status" value="1"/>
</dbReference>
<comment type="catalytic activity">
    <reaction evidence="7">
        <text>NAD(+) + NADPH + H(+)(in) = NADH + NADP(+) + H(+)(out)</text>
        <dbReference type="Rhea" id="RHEA:47992"/>
        <dbReference type="ChEBI" id="CHEBI:15378"/>
        <dbReference type="ChEBI" id="CHEBI:57540"/>
        <dbReference type="ChEBI" id="CHEBI:57783"/>
        <dbReference type="ChEBI" id="CHEBI:57945"/>
        <dbReference type="ChEBI" id="CHEBI:58349"/>
        <dbReference type="EC" id="7.1.1.1"/>
    </reaction>
</comment>
<dbReference type="Pfam" id="PF05222">
    <property type="entry name" value="AlaDh_PNT_N"/>
    <property type="match status" value="1"/>
</dbReference>
<dbReference type="SMART" id="SM01002">
    <property type="entry name" value="AlaDh_PNT_C"/>
    <property type="match status" value="1"/>
</dbReference>
<dbReference type="Gene3D" id="3.40.50.720">
    <property type="entry name" value="NAD(P)-binding Rossmann-like Domain"/>
    <property type="match status" value="2"/>
</dbReference>